<keyword evidence="1" id="KW-0472">Membrane</keyword>
<accession>A0AAV4EYT4</accession>
<keyword evidence="3" id="KW-1185">Reference proteome</keyword>
<comment type="caution">
    <text evidence="2">The sequence shown here is derived from an EMBL/GenBank/DDBJ whole genome shotgun (WGS) entry which is preliminary data.</text>
</comment>
<name>A0AAV4EYT4_9GAST</name>
<feature type="transmembrane region" description="Helical" evidence="1">
    <location>
        <begin position="49"/>
        <end position="82"/>
    </location>
</feature>
<evidence type="ECO:0000313" key="3">
    <source>
        <dbReference type="Proteomes" id="UP000762676"/>
    </source>
</evidence>
<reference evidence="2 3" key="1">
    <citation type="journal article" date="2021" name="Elife">
        <title>Chloroplast acquisition without the gene transfer in kleptoplastic sea slugs, Plakobranchus ocellatus.</title>
        <authorList>
            <person name="Maeda T."/>
            <person name="Takahashi S."/>
            <person name="Yoshida T."/>
            <person name="Shimamura S."/>
            <person name="Takaki Y."/>
            <person name="Nagai Y."/>
            <person name="Toyoda A."/>
            <person name="Suzuki Y."/>
            <person name="Arimoto A."/>
            <person name="Ishii H."/>
            <person name="Satoh N."/>
            <person name="Nishiyama T."/>
            <person name="Hasebe M."/>
            <person name="Maruyama T."/>
            <person name="Minagawa J."/>
            <person name="Obokata J."/>
            <person name="Shigenobu S."/>
        </authorList>
    </citation>
    <scope>NUCLEOTIDE SEQUENCE [LARGE SCALE GENOMIC DNA]</scope>
</reference>
<dbReference type="EMBL" id="BMAT01000427">
    <property type="protein sequence ID" value="GFR66117.1"/>
    <property type="molecule type" value="Genomic_DNA"/>
</dbReference>
<organism evidence="2 3">
    <name type="scientific">Elysia marginata</name>
    <dbReference type="NCBI Taxonomy" id="1093978"/>
    <lineage>
        <taxon>Eukaryota</taxon>
        <taxon>Metazoa</taxon>
        <taxon>Spiralia</taxon>
        <taxon>Lophotrochozoa</taxon>
        <taxon>Mollusca</taxon>
        <taxon>Gastropoda</taxon>
        <taxon>Heterobranchia</taxon>
        <taxon>Euthyneura</taxon>
        <taxon>Panpulmonata</taxon>
        <taxon>Sacoglossa</taxon>
        <taxon>Placobranchoidea</taxon>
        <taxon>Plakobranchidae</taxon>
        <taxon>Elysia</taxon>
    </lineage>
</organism>
<feature type="transmembrane region" description="Helical" evidence="1">
    <location>
        <begin position="6"/>
        <end position="29"/>
    </location>
</feature>
<dbReference type="AlphaFoldDB" id="A0AAV4EYT4"/>
<evidence type="ECO:0000256" key="1">
    <source>
        <dbReference type="SAM" id="Phobius"/>
    </source>
</evidence>
<proteinExistence type="predicted"/>
<evidence type="ECO:0000313" key="2">
    <source>
        <dbReference type="EMBL" id="GFR66117.1"/>
    </source>
</evidence>
<keyword evidence="1" id="KW-0812">Transmembrane</keyword>
<sequence>MSLVVYGISFGVASLAGNIYANMLLMAVIELPGLPLTFWMMNSRIHTVLAFTIVILGMVIVVVVVVAVVVVVVVVVVAAAAVV</sequence>
<keyword evidence="1" id="KW-1133">Transmembrane helix</keyword>
<protein>
    <submittedName>
        <fullName evidence="2">Solute carrier family 22 member 15</fullName>
    </submittedName>
</protein>
<gene>
    <name evidence="2" type="ORF">ElyMa_000220000</name>
</gene>
<dbReference type="Proteomes" id="UP000762676">
    <property type="component" value="Unassembled WGS sequence"/>
</dbReference>